<protein>
    <recommendedName>
        <fullName evidence="2">DUF6460 domain-containing protein</fullName>
    </recommendedName>
</protein>
<organism evidence="3 4">
    <name type="scientific">Allorhizobium borbori</name>
    <dbReference type="NCBI Taxonomy" id="485907"/>
    <lineage>
        <taxon>Bacteria</taxon>
        <taxon>Pseudomonadati</taxon>
        <taxon>Pseudomonadota</taxon>
        <taxon>Alphaproteobacteria</taxon>
        <taxon>Hyphomicrobiales</taxon>
        <taxon>Rhizobiaceae</taxon>
        <taxon>Rhizobium/Agrobacterium group</taxon>
        <taxon>Allorhizobium</taxon>
    </lineage>
</organism>
<feature type="domain" description="DUF6460" evidence="2">
    <location>
        <begin position="48"/>
        <end position="75"/>
    </location>
</feature>
<proteinExistence type="predicted"/>
<evidence type="ECO:0000313" key="3">
    <source>
        <dbReference type="EMBL" id="MBB4104636.1"/>
    </source>
</evidence>
<keyword evidence="1" id="KW-0472">Membrane</keyword>
<evidence type="ECO:0000313" key="4">
    <source>
        <dbReference type="Proteomes" id="UP000584824"/>
    </source>
</evidence>
<dbReference type="RefSeq" id="WP_183793719.1">
    <property type="nucleotide sequence ID" value="NZ_JACIDU010000013.1"/>
</dbReference>
<gene>
    <name evidence="3" type="ORF">GGQ66_003214</name>
</gene>
<keyword evidence="1" id="KW-1133">Transmembrane helix</keyword>
<dbReference type="Pfam" id="PF20061">
    <property type="entry name" value="DUF6460"/>
    <property type="match status" value="1"/>
</dbReference>
<dbReference type="Proteomes" id="UP000584824">
    <property type="component" value="Unassembled WGS sequence"/>
</dbReference>
<dbReference type="InterPro" id="IPR045594">
    <property type="entry name" value="DUF6460"/>
</dbReference>
<sequence>MRKFLIGLFKIALASLIAGVGLSFFGITAQSILAMIGMTPESLWLKATALVNWALPNIALGAIIVVPVWLVAYVFLPPRTGD</sequence>
<dbReference type="AlphaFoldDB" id="A0A7W6K3P3"/>
<evidence type="ECO:0000256" key="1">
    <source>
        <dbReference type="SAM" id="Phobius"/>
    </source>
</evidence>
<feature type="transmembrane region" description="Helical" evidence="1">
    <location>
        <begin position="12"/>
        <end position="38"/>
    </location>
</feature>
<accession>A0A7W6K3P3</accession>
<name>A0A7W6K3P3_9HYPH</name>
<keyword evidence="4" id="KW-1185">Reference proteome</keyword>
<dbReference type="EMBL" id="JACIDU010000013">
    <property type="protein sequence ID" value="MBB4104636.1"/>
    <property type="molecule type" value="Genomic_DNA"/>
</dbReference>
<comment type="caution">
    <text evidence="3">The sequence shown here is derived from an EMBL/GenBank/DDBJ whole genome shotgun (WGS) entry which is preliminary data.</text>
</comment>
<evidence type="ECO:0000259" key="2">
    <source>
        <dbReference type="Pfam" id="PF20061"/>
    </source>
</evidence>
<keyword evidence="1" id="KW-0812">Transmembrane</keyword>
<reference evidence="3 4" key="1">
    <citation type="submission" date="2020-08" db="EMBL/GenBank/DDBJ databases">
        <title>Genomic Encyclopedia of Type Strains, Phase IV (KMG-IV): sequencing the most valuable type-strain genomes for metagenomic binning, comparative biology and taxonomic classification.</title>
        <authorList>
            <person name="Goeker M."/>
        </authorList>
    </citation>
    <scope>NUCLEOTIDE SEQUENCE [LARGE SCALE GENOMIC DNA]</scope>
    <source>
        <strain evidence="3 4">DSM 26385</strain>
    </source>
</reference>
<feature type="transmembrane region" description="Helical" evidence="1">
    <location>
        <begin position="58"/>
        <end position="76"/>
    </location>
</feature>